<keyword evidence="4" id="KW-0969">Cilium</keyword>
<dbReference type="SUPFAM" id="SSF52540">
    <property type="entry name" value="P-loop containing nucleoside triphosphate hydrolases"/>
    <property type="match status" value="1"/>
</dbReference>
<dbReference type="GO" id="GO:0005524">
    <property type="term" value="F:ATP binding"/>
    <property type="evidence" value="ECO:0007669"/>
    <property type="project" value="UniProtKB-KW"/>
</dbReference>
<dbReference type="PIRSF" id="PIRSF003092">
    <property type="entry name" value="MinD"/>
    <property type="match status" value="1"/>
</dbReference>
<dbReference type="EMBL" id="LNQE01000006">
    <property type="protein sequence ID" value="KUG30070.1"/>
    <property type="molecule type" value="Genomic_DNA"/>
</dbReference>
<accession>A0A0W8GAG4</accession>
<dbReference type="GO" id="GO:0005829">
    <property type="term" value="C:cytosol"/>
    <property type="evidence" value="ECO:0007669"/>
    <property type="project" value="TreeGrafter"/>
</dbReference>
<dbReference type="Pfam" id="PF01656">
    <property type="entry name" value="CbiA"/>
    <property type="match status" value="1"/>
</dbReference>
<keyword evidence="4" id="KW-0966">Cell projection</keyword>
<gene>
    <name evidence="4" type="ORF">ASZ90_000039</name>
</gene>
<dbReference type="GO" id="GO:0016887">
    <property type="term" value="F:ATP hydrolysis activity"/>
    <property type="evidence" value="ECO:0007669"/>
    <property type="project" value="TreeGrafter"/>
</dbReference>
<comment type="caution">
    <text evidence="4">The sequence shown here is derived from an EMBL/GenBank/DDBJ whole genome shotgun (WGS) entry which is preliminary data.</text>
</comment>
<keyword evidence="2" id="KW-0067">ATP-binding</keyword>
<name>A0A0W8GAG4_9ZZZZ</name>
<dbReference type="Gene3D" id="3.40.50.300">
    <property type="entry name" value="P-loop containing nucleotide triphosphate hydrolases"/>
    <property type="match status" value="1"/>
</dbReference>
<feature type="domain" description="CobQ/CobB/MinD/ParA nucleotide binding" evidence="3">
    <location>
        <begin position="15"/>
        <end position="231"/>
    </location>
</feature>
<dbReference type="InterPro" id="IPR027417">
    <property type="entry name" value="P-loop_NTPase"/>
</dbReference>
<dbReference type="InterPro" id="IPR025501">
    <property type="entry name" value="MinD_FleN"/>
</dbReference>
<dbReference type="InterPro" id="IPR002586">
    <property type="entry name" value="CobQ/CobB/MinD/ParA_Nub-bd_dom"/>
</dbReference>
<evidence type="ECO:0000259" key="3">
    <source>
        <dbReference type="Pfam" id="PF01656"/>
    </source>
</evidence>
<evidence type="ECO:0000313" key="4">
    <source>
        <dbReference type="EMBL" id="KUG30070.1"/>
    </source>
</evidence>
<organism evidence="4">
    <name type="scientific">hydrocarbon metagenome</name>
    <dbReference type="NCBI Taxonomy" id="938273"/>
    <lineage>
        <taxon>unclassified sequences</taxon>
        <taxon>metagenomes</taxon>
        <taxon>ecological metagenomes</taxon>
    </lineage>
</organism>
<dbReference type="GO" id="GO:0051782">
    <property type="term" value="P:negative regulation of cell division"/>
    <property type="evidence" value="ECO:0007669"/>
    <property type="project" value="TreeGrafter"/>
</dbReference>
<evidence type="ECO:0000256" key="1">
    <source>
        <dbReference type="ARBA" id="ARBA00022741"/>
    </source>
</evidence>
<keyword evidence="4" id="KW-0282">Flagellum</keyword>
<dbReference type="CDD" id="cd02038">
    <property type="entry name" value="FlhG-like"/>
    <property type="match status" value="1"/>
</dbReference>
<evidence type="ECO:0000256" key="2">
    <source>
        <dbReference type="ARBA" id="ARBA00022840"/>
    </source>
</evidence>
<dbReference type="PANTHER" id="PTHR43384">
    <property type="entry name" value="SEPTUM SITE-DETERMINING PROTEIN MIND HOMOLOG, CHLOROPLASTIC-RELATED"/>
    <property type="match status" value="1"/>
</dbReference>
<dbReference type="InterPro" id="IPR033875">
    <property type="entry name" value="FlhG"/>
</dbReference>
<reference evidence="4" key="1">
    <citation type="journal article" date="2015" name="Proc. Natl. Acad. Sci. U.S.A.">
        <title>Networks of energetic and metabolic interactions define dynamics in microbial communities.</title>
        <authorList>
            <person name="Embree M."/>
            <person name="Liu J.K."/>
            <person name="Al-Bassam M.M."/>
            <person name="Zengler K."/>
        </authorList>
    </citation>
    <scope>NUCLEOTIDE SEQUENCE</scope>
</reference>
<dbReference type="AlphaFoldDB" id="A0A0W8GAG4"/>
<dbReference type="GO" id="GO:0009898">
    <property type="term" value="C:cytoplasmic side of plasma membrane"/>
    <property type="evidence" value="ECO:0007669"/>
    <property type="project" value="TreeGrafter"/>
</dbReference>
<proteinExistence type="predicted"/>
<dbReference type="InterPro" id="IPR050625">
    <property type="entry name" value="ParA/MinD_ATPase"/>
</dbReference>
<dbReference type="PANTHER" id="PTHR43384:SF4">
    <property type="entry name" value="CELLULOSE BIOSYNTHESIS PROTEIN BCSQ-RELATED"/>
    <property type="match status" value="1"/>
</dbReference>
<sequence>MDIAEKNPGATLSVSILSGKGGVGKTNIALNLGFALFKAGHRLLLMDFDVGLANIDVLLGLSPEKNLQDLFRPGATAEEVVCPIEDGGFDFLPAASGVPELLEMDEDMREALFSKLNSVFSRYDYLFLDHGAGISPNVLSAASMSRMPILVVTPEPTSLTDGYAVVKVLSAKHRVRNFHVLVNQVENAKEGQRTFNRLAAACERFLGLTLSYLGGVRTDAAVPEAVRRQVPLMKLAPTCPAAQDIIAIAVKIHRHRQKLGSKLKQGTILKNILERAT</sequence>
<protein>
    <submittedName>
        <fullName evidence="4">Flagellar synthesis regulator flen</fullName>
    </submittedName>
</protein>
<keyword evidence="1" id="KW-0547">Nucleotide-binding</keyword>